<accession>A0A543PM94</accession>
<dbReference type="RefSeq" id="WP_141824456.1">
    <property type="nucleotide sequence ID" value="NZ_BAAAQC010000011.1"/>
</dbReference>
<dbReference type="AlphaFoldDB" id="A0A543PM94"/>
<dbReference type="Gene3D" id="3.40.50.300">
    <property type="entry name" value="P-loop containing nucleotide triphosphate hydrolases"/>
    <property type="match status" value="1"/>
</dbReference>
<sequence>MTDQPGIEALVAAAVALVGDRRRVVLGVAGAPGAGKTTLTEALVDGVARAQGADWVAHVPMDGFHLADVQLDRLGSRGRKGAPDTFDAEGYAALLRRLVDDPESWIYAPGFERTLEQPIAAAMVVSPAARLVVTEGNYLLLPEDRWRRARAALAQVWFVTGDDDLRRSRLVQRHVTFGKEPDAAEAWVEQTDEANAVLIAAAADSADRLVLNGPAGWSFVRR</sequence>
<dbReference type="PANTHER" id="PTHR10285">
    <property type="entry name" value="URIDINE KINASE"/>
    <property type="match status" value="1"/>
</dbReference>
<proteinExistence type="predicted"/>
<dbReference type="EMBL" id="VFQF01000003">
    <property type="protein sequence ID" value="TQN45203.1"/>
    <property type="molecule type" value="Genomic_DNA"/>
</dbReference>
<dbReference type="InterPro" id="IPR027417">
    <property type="entry name" value="P-loop_NTPase"/>
</dbReference>
<name>A0A543PM94_9MICO</name>
<organism evidence="1 2">
    <name type="scientific">Humibacillus xanthopallidus</name>
    <dbReference type="NCBI Taxonomy" id="412689"/>
    <lineage>
        <taxon>Bacteria</taxon>
        <taxon>Bacillati</taxon>
        <taxon>Actinomycetota</taxon>
        <taxon>Actinomycetes</taxon>
        <taxon>Micrococcales</taxon>
        <taxon>Intrasporangiaceae</taxon>
        <taxon>Humibacillus</taxon>
    </lineage>
</organism>
<evidence type="ECO:0000313" key="2">
    <source>
        <dbReference type="Proteomes" id="UP000320085"/>
    </source>
</evidence>
<dbReference type="Proteomes" id="UP000320085">
    <property type="component" value="Unassembled WGS sequence"/>
</dbReference>
<evidence type="ECO:0000313" key="1">
    <source>
        <dbReference type="EMBL" id="TQN45203.1"/>
    </source>
</evidence>
<reference evidence="1 2" key="1">
    <citation type="submission" date="2019-06" db="EMBL/GenBank/DDBJ databases">
        <title>Sequencing the genomes of 1000 actinobacteria strains.</title>
        <authorList>
            <person name="Klenk H.-P."/>
        </authorList>
    </citation>
    <scope>NUCLEOTIDE SEQUENCE [LARGE SCALE GENOMIC DNA]</scope>
    <source>
        <strain evidence="1 2">DSM 21776</strain>
    </source>
</reference>
<protein>
    <recommendedName>
        <fullName evidence="3">Pantothenate kinase</fullName>
    </recommendedName>
</protein>
<dbReference type="NCBIfam" id="NF006743">
    <property type="entry name" value="PRK09270.1-2"/>
    <property type="match status" value="1"/>
</dbReference>
<comment type="caution">
    <text evidence="1">The sequence shown here is derived from an EMBL/GenBank/DDBJ whole genome shotgun (WGS) entry which is preliminary data.</text>
</comment>
<evidence type="ECO:0008006" key="3">
    <source>
        <dbReference type="Google" id="ProtNLM"/>
    </source>
</evidence>
<dbReference type="OrthoDB" id="3192509at2"/>
<gene>
    <name evidence="1" type="ORF">FHX52_4439</name>
</gene>
<dbReference type="SUPFAM" id="SSF52540">
    <property type="entry name" value="P-loop containing nucleoside triphosphate hydrolases"/>
    <property type="match status" value="1"/>
</dbReference>